<feature type="domain" description="CFEM" evidence="7">
    <location>
        <begin position="1"/>
        <end position="112"/>
    </location>
</feature>
<evidence type="ECO:0000256" key="2">
    <source>
        <dbReference type="ARBA" id="ARBA00022525"/>
    </source>
</evidence>
<evidence type="ECO:0000256" key="3">
    <source>
        <dbReference type="ARBA" id="ARBA00022729"/>
    </source>
</evidence>
<dbReference type="Proteomes" id="UP001498398">
    <property type="component" value="Unassembled WGS sequence"/>
</dbReference>
<gene>
    <name evidence="8" type="ORF">VKT23_010271</name>
</gene>
<keyword evidence="3 6" id="KW-0732">Signal</keyword>
<name>A0ABR1JDD3_9AGAR</name>
<reference evidence="8 9" key="1">
    <citation type="submission" date="2024-01" db="EMBL/GenBank/DDBJ databases">
        <title>A draft genome for the cacao thread blight pathogen Marasmiellus scandens.</title>
        <authorList>
            <person name="Baruah I.K."/>
            <person name="Leung J."/>
            <person name="Bukari Y."/>
            <person name="Amoako-Attah I."/>
            <person name="Meinhardt L.W."/>
            <person name="Bailey B.A."/>
            <person name="Cohen S.P."/>
        </authorList>
    </citation>
    <scope>NUCLEOTIDE SEQUENCE [LARGE SCALE GENOMIC DNA]</scope>
    <source>
        <strain evidence="8 9">GH-19</strain>
    </source>
</reference>
<evidence type="ECO:0000313" key="8">
    <source>
        <dbReference type="EMBL" id="KAK7457924.1"/>
    </source>
</evidence>
<comment type="caution">
    <text evidence="8">The sequence shown here is derived from an EMBL/GenBank/DDBJ whole genome shotgun (WGS) entry which is preliminary data.</text>
</comment>
<organism evidence="8 9">
    <name type="scientific">Marasmiellus scandens</name>
    <dbReference type="NCBI Taxonomy" id="2682957"/>
    <lineage>
        <taxon>Eukaryota</taxon>
        <taxon>Fungi</taxon>
        <taxon>Dikarya</taxon>
        <taxon>Basidiomycota</taxon>
        <taxon>Agaricomycotina</taxon>
        <taxon>Agaricomycetes</taxon>
        <taxon>Agaricomycetidae</taxon>
        <taxon>Agaricales</taxon>
        <taxon>Marasmiineae</taxon>
        <taxon>Omphalotaceae</taxon>
        <taxon>Marasmiellus</taxon>
    </lineage>
</organism>
<proteinExistence type="predicted"/>
<dbReference type="PROSITE" id="PS52012">
    <property type="entry name" value="CFEM"/>
    <property type="match status" value="1"/>
</dbReference>
<protein>
    <recommendedName>
        <fullName evidence="7">CFEM domain-containing protein</fullName>
    </recommendedName>
</protein>
<dbReference type="InterPro" id="IPR008427">
    <property type="entry name" value="Extracellular_membr_CFEM_dom"/>
</dbReference>
<evidence type="ECO:0000256" key="6">
    <source>
        <dbReference type="SAM" id="SignalP"/>
    </source>
</evidence>
<dbReference type="Pfam" id="PF05730">
    <property type="entry name" value="CFEM"/>
    <property type="match status" value="1"/>
</dbReference>
<keyword evidence="2" id="KW-0964">Secreted</keyword>
<feature type="signal peptide" evidence="6">
    <location>
        <begin position="1"/>
        <end position="19"/>
    </location>
</feature>
<comment type="subcellular location">
    <subcellularLocation>
        <location evidence="1">Secreted</location>
    </subcellularLocation>
</comment>
<feature type="chain" id="PRO_5046733514" description="CFEM domain-containing protein" evidence="6">
    <location>
        <begin position="20"/>
        <end position="152"/>
    </location>
</feature>
<keyword evidence="4" id="KW-1015">Disulfide bond</keyword>
<evidence type="ECO:0000256" key="1">
    <source>
        <dbReference type="ARBA" id="ARBA00004613"/>
    </source>
</evidence>
<evidence type="ECO:0000256" key="4">
    <source>
        <dbReference type="ARBA" id="ARBA00023157"/>
    </source>
</evidence>
<accession>A0ABR1JDD3</accession>
<keyword evidence="9" id="KW-1185">Reference proteome</keyword>
<sequence length="152" mass="14269">MFTQKFVAVLGLAAIAVHAQDISGLSSCAIDCITTSAASNGCSLDPSCICSNTAVQDATASCLQSKCSSDDLNAAAALQQSTCGSSSSGSGSGSSSTATSPSSSGSGSDTASSAGASQTDNSNNSAVTFGPGSALAVAVGVLGAVIGGGLTL</sequence>
<feature type="compositionally biased region" description="Low complexity" evidence="5">
    <location>
        <begin position="82"/>
        <end position="117"/>
    </location>
</feature>
<evidence type="ECO:0000259" key="7">
    <source>
        <dbReference type="PROSITE" id="PS52012"/>
    </source>
</evidence>
<dbReference type="EMBL" id="JBANRG010000019">
    <property type="protein sequence ID" value="KAK7457924.1"/>
    <property type="molecule type" value="Genomic_DNA"/>
</dbReference>
<dbReference type="SMART" id="SM00747">
    <property type="entry name" value="CFEM"/>
    <property type="match status" value="1"/>
</dbReference>
<evidence type="ECO:0000313" key="9">
    <source>
        <dbReference type="Proteomes" id="UP001498398"/>
    </source>
</evidence>
<evidence type="ECO:0000256" key="5">
    <source>
        <dbReference type="SAM" id="MobiDB-lite"/>
    </source>
</evidence>
<feature type="region of interest" description="Disordered" evidence="5">
    <location>
        <begin position="82"/>
        <end position="123"/>
    </location>
</feature>